<accession>A0ACB8SQ23</accession>
<reference evidence="1" key="2">
    <citation type="journal article" date="2022" name="New Phytol.">
        <title>Evolutionary transition to the ectomycorrhizal habit in the genomes of a hyperdiverse lineage of mushroom-forming fungi.</title>
        <authorList>
            <person name="Looney B."/>
            <person name="Miyauchi S."/>
            <person name="Morin E."/>
            <person name="Drula E."/>
            <person name="Courty P.E."/>
            <person name="Kohler A."/>
            <person name="Kuo A."/>
            <person name="LaButti K."/>
            <person name="Pangilinan J."/>
            <person name="Lipzen A."/>
            <person name="Riley R."/>
            <person name="Andreopoulos W."/>
            <person name="He G."/>
            <person name="Johnson J."/>
            <person name="Nolan M."/>
            <person name="Tritt A."/>
            <person name="Barry K.W."/>
            <person name="Grigoriev I.V."/>
            <person name="Nagy L.G."/>
            <person name="Hibbett D."/>
            <person name="Henrissat B."/>
            <person name="Matheny P.B."/>
            <person name="Labbe J."/>
            <person name="Martin F.M."/>
        </authorList>
    </citation>
    <scope>NUCLEOTIDE SEQUENCE</scope>
    <source>
        <strain evidence="1">HHB10654</strain>
    </source>
</reference>
<evidence type="ECO:0000313" key="1">
    <source>
        <dbReference type="EMBL" id="KAI0058535.1"/>
    </source>
</evidence>
<sequence>MQRSAAAQPAPPLTSEALEAFYSTRRADLLGRQIFNVEHVFRRLKVDAVPAELVANCLASFSVVNQTHICALKLLEKRADSISPNALDYLPDDPEGHRIVQALADVEEERMYQHLILIFKYITNFDSKSGTELPNDERREFKHENSSALLSDNAFILQGHPEAVPDFCLVPAGMRSNFWRDRLAFAEIKPTKKHGPQPNDLESDTVKDLCVEAAEYARLHMSSRPFQLFSIGLLICGSDFYVGIFDRAGVTYSPCYNMWDAENKGMETFIRVVLSMSRLLSAYDLGMDPTVRLAPRTFPTFNGYPSAYIVDRVPDDGEQRSWCTIGPPLFTALPLFGSGSLVWLVKACNDEGVYGSEMVLKSNWRLRLQVGESLIHRAIAYPTAERSYPGLAKFVTGGDVYIFNDKADHIDPLMTIAYLRGGDTLALENSPILHRVITESVGRPLWEFKSYSELLRALIAALKGHKFLFDQGMLHRDVSAGNILIAKDAASAPPGCEGFINDIEFVTIPENVEIRTKEKVAPVPLWGTGARALGLMTPETERSRVSFPQTSETAIMGTLQFKAVDVLEAAERNQQFSQNVAGDLESIVWTLSYCVMRYVMEKVKDETERETMTKIFQTTFGHLALSSIITSRRSLEPITWISTLEIAEPSRDEVLPEPMIILFEKLALKMLEKDTQSIRQSLEDHERILLLRESKLPPPGVDISSEPEPESTLAYEILFEYFETALDQMVEWEEGEWLDGDAKEITSLLDI</sequence>
<dbReference type="EMBL" id="MU277234">
    <property type="protein sequence ID" value="KAI0058535.1"/>
    <property type="molecule type" value="Genomic_DNA"/>
</dbReference>
<name>A0ACB8SQ23_9AGAM</name>
<comment type="caution">
    <text evidence="1">The sequence shown here is derived from an EMBL/GenBank/DDBJ whole genome shotgun (WGS) entry which is preliminary data.</text>
</comment>
<dbReference type="Proteomes" id="UP000814140">
    <property type="component" value="Unassembled WGS sequence"/>
</dbReference>
<proteinExistence type="predicted"/>
<gene>
    <name evidence="1" type="ORF">BV25DRAFT_1829977</name>
</gene>
<reference evidence="1" key="1">
    <citation type="submission" date="2021-03" db="EMBL/GenBank/DDBJ databases">
        <authorList>
            <consortium name="DOE Joint Genome Institute"/>
            <person name="Ahrendt S."/>
            <person name="Looney B.P."/>
            <person name="Miyauchi S."/>
            <person name="Morin E."/>
            <person name="Drula E."/>
            <person name="Courty P.E."/>
            <person name="Chicoki N."/>
            <person name="Fauchery L."/>
            <person name="Kohler A."/>
            <person name="Kuo A."/>
            <person name="Labutti K."/>
            <person name="Pangilinan J."/>
            <person name="Lipzen A."/>
            <person name="Riley R."/>
            <person name="Andreopoulos W."/>
            <person name="He G."/>
            <person name="Johnson J."/>
            <person name="Barry K.W."/>
            <person name="Grigoriev I.V."/>
            <person name="Nagy L."/>
            <person name="Hibbett D."/>
            <person name="Henrissat B."/>
            <person name="Matheny P.B."/>
            <person name="Labbe J."/>
            <person name="Martin F."/>
        </authorList>
    </citation>
    <scope>NUCLEOTIDE SEQUENCE</scope>
    <source>
        <strain evidence="1">HHB10654</strain>
    </source>
</reference>
<evidence type="ECO:0000313" key="2">
    <source>
        <dbReference type="Proteomes" id="UP000814140"/>
    </source>
</evidence>
<keyword evidence="2" id="KW-1185">Reference proteome</keyword>
<organism evidence="1 2">
    <name type="scientific">Artomyces pyxidatus</name>
    <dbReference type="NCBI Taxonomy" id="48021"/>
    <lineage>
        <taxon>Eukaryota</taxon>
        <taxon>Fungi</taxon>
        <taxon>Dikarya</taxon>
        <taxon>Basidiomycota</taxon>
        <taxon>Agaricomycotina</taxon>
        <taxon>Agaricomycetes</taxon>
        <taxon>Russulales</taxon>
        <taxon>Auriscalpiaceae</taxon>
        <taxon>Artomyces</taxon>
    </lineage>
</organism>
<protein>
    <submittedName>
        <fullName evidence="1">Uncharacterized protein</fullName>
    </submittedName>
</protein>